<keyword evidence="4" id="KW-1185">Reference proteome</keyword>
<evidence type="ECO:0000313" key="1">
    <source>
        <dbReference type="EMBL" id="PHM35618.1"/>
    </source>
</evidence>
<name>A0A1I3YDN9_9GAMM</name>
<accession>A0A1I3YDN9</accession>
<protein>
    <submittedName>
        <fullName evidence="1">Immunity protein</fullName>
    </submittedName>
</protein>
<evidence type="ECO:0000313" key="3">
    <source>
        <dbReference type="Proteomes" id="UP000198919"/>
    </source>
</evidence>
<dbReference type="AlphaFoldDB" id="A0A1I3YDN9"/>
<organism evidence="2 3">
    <name type="scientific">Xenorhabdus mauleonii</name>
    <dbReference type="NCBI Taxonomy" id="351675"/>
    <lineage>
        <taxon>Bacteria</taxon>
        <taxon>Pseudomonadati</taxon>
        <taxon>Pseudomonadota</taxon>
        <taxon>Gammaproteobacteria</taxon>
        <taxon>Enterobacterales</taxon>
        <taxon>Morganellaceae</taxon>
        <taxon>Xenorhabdus</taxon>
    </lineage>
</organism>
<proteinExistence type="predicted"/>
<dbReference type="EMBL" id="NITY01000039">
    <property type="protein sequence ID" value="PHM35618.1"/>
    <property type="molecule type" value="Genomic_DNA"/>
</dbReference>
<dbReference type="OrthoDB" id="6922063at2"/>
<sequence length="86" mass="10061">MSCIKKIIENESVEDALLYLSLKKSYQTIDLLYVQYRFEIIAEGILLSTYMKLLQDGKLVQNEKGKTIKGPNWREPDFIKNKKYGI</sequence>
<dbReference type="Proteomes" id="UP000224607">
    <property type="component" value="Unassembled WGS sequence"/>
</dbReference>
<dbReference type="STRING" id="351675.SAMN05421680_15012"/>
<dbReference type="Proteomes" id="UP000198919">
    <property type="component" value="Unassembled WGS sequence"/>
</dbReference>
<evidence type="ECO:0000313" key="2">
    <source>
        <dbReference type="EMBL" id="SFK29853.1"/>
    </source>
</evidence>
<dbReference type="EMBL" id="FORG01000050">
    <property type="protein sequence ID" value="SFK29853.1"/>
    <property type="molecule type" value="Genomic_DNA"/>
</dbReference>
<reference evidence="1 4" key="3">
    <citation type="journal article" date="2017" name="Nat. Microbiol.">
        <title>Natural product diversity associated with the nematode symbionts Photorhabdus and Xenorhabdus.</title>
        <authorList>
            <person name="Tobias N.J."/>
            <person name="Wolff H."/>
            <person name="Djahanschiri B."/>
            <person name="Grundmann F."/>
            <person name="Kronenwerth M."/>
            <person name="Shi Y.M."/>
            <person name="Simonyi S."/>
            <person name="Grun P."/>
            <person name="Shapiro-Ilan D."/>
            <person name="Pidot S.J."/>
            <person name="Stinear T.P."/>
            <person name="Ebersberger I."/>
            <person name="Bode H.B."/>
        </authorList>
    </citation>
    <scope>NUCLEOTIDE SEQUENCE [LARGE SCALE GENOMIC DNA]</scope>
    <source>
        <strain evidence="1 4">DSM 17908</strain>
    </source>
</reference>
<reference evidence="3" key="1">
    <citation type="submission" date="2016-10" db="EMBL/GenBank/DDBJ databases">
        <authorList>
            <person name="Varghese N."/>
            <person name="Submissions S."/>
        </authorList>
    </citation>
    <scope>NUCLEOTIDE SEQUENCE [LARGE SCALE GENOMIC DNA]</scope>
    <source>
        <strain evidence="3">DSM 17908</strain>
    </source>
</reference>
<evidence type="ECO:0000313" key="4">
    <source>
        <dbReference type="Proteomes" id="UP000224607"/>
    </source>
</evidence>
<reference evidence="2" key="2">
    <citation type="submission" date="2016-10" db="EMBL/GenBank/DDBJ databases">
        <authorList>
            <person name="de Groot N.N."/>
        </authorList>
    </citation>
    <scope>NUCLEOTIDE SEQUENCE [LARGE SCALE GENOMIC DNA]</scope>
    <source>
        <strain evidence="2">DSM 17908</strain>
    </source>
</reference>
<gene>
    <name evidence="2" type="ORF">SAMN05421680_15012</name>
    <name evidence="1" type="ORF">Xmau_04499</name>
</gene>